<dbReference type="InterPro" id="IPR002364">
    <property type="entry name" value="Quin_OxRdtase/zeta-crystal_CS"/>
</dbReference>
<dbReference type="STRING" id="655355.SAMN05216283_107104"/>
<gene>
    <name evidence="2" type="ORF">SAMN05216283_107104</name>
</gene>
<dbReference type="InterPro" id="IPR011032">
    <property type="entry name" value="GroES-like_sf"/>
</dbReference>
<accession>A0A1I2J3V3</accession>
<keyword evidence="3" id="KW-1185">Reference proteome</keyword>
<proteinExistence type="predicted"/>
<dbReference type="Gene3D" id="3.40.50.720">
    <property type="entry name" value="NAD(P)-binding Rossmann-like Domain"/>
    <property type="match status" value="1"/>
</dbReference>
<dbReference type="SUPFAM" id="SSF51735">
    <property type="entry name" value="NAD(P)-binding Rossmann-fold domains"/>
    <property type="match status" value="1"/>
</dbReference>
<dbReference type="Pfam" id="PF13602">
    <property type="entry name" value="ADH_zinc_N_2"/>
    <property type="match status" value="1"/>
</dbReference>
<sequence>MKAIIYQKKGSPNQLQLQELEKPVPGAQEVLVKIHAVSPNAADYRAMQLGMIPKGKVFGSAIAGVVESAGHKIEHFKPGDCVIGDLSGVGFGGFAEYVLASEKALVHKPEKLTFEEAATLPVAATTALKALRDKGQLQPGQSVLLVGSGGGVGTFAVQLAKYYGAELTAVCSTQNLEKASSLGADFVIDYTQEDFTQNGKRYDLIIAINGNYSLLKFRKALNPKGTYVMVGGSLPQIFKSLLFGWLLSVGSKKMKSLSAKSNQQDLAFLAQLMEKQQIQAVIDHRYPFEKTAEAMSYLAQGHARGKTVITVL</sequence>
<dbReference type="InterPro" id="IPR036291">
    <property type="entry name" value="NAD(P)-bd_dom_sf"/>
</dbReference>
<organism evidence="2 3">
    <name type="scientific">Sunxiuqinia elliptica</name>
    <dbReference type="NCBI Taxonomy" id="655355"/>
    <lineage>
        <taxon>Bacteria</taxon>
        <taxon>Pseudomonadati</taxon>
        <taxon>Bacteroidota</taxon>
        <taxon>Bacteroidia</taxon>
        <taxon>Marinilabiliales</taxon>
        <taxon>Prolixibacteraceae</taxon>
        <taxon>Sunxiuqinia</taxon>
    </lineage>
</organism>
<dbReference type="CDD" id="cd08267">
    <property type="entry name" value="MDR1"/>
    <property type="match status" value="1"/>
</dbReference>
<protein>
    <submittedName>
        <fullName evidence="2">NADPH:quinone reductase</fullName>
    </submittedName>
</protein>
<dbReference type="PANTHER" id="PTHR44013:SF1">
    <property type="entry name" value="ZINC-TYPE ALCOHOL DEHYDROGENASE-LIKE PROTEIN C16A3.02C"/>
    <property type="match status" value="1"/>
</dbReference>
<dbReference type="Pfam" id="PF08240">
    <property type="entry name" value="ADH_N"/>
    <property type="match status" value="1"/>
</dbReference>
<dbReference type="AlphaFoldDB" id="A0A1I2J3V3"/>
<dbReference type="Gene3D" id="3.90.180.10">
    <property type="entry name" value="Medium-chain alcohol dehydrogenases, catalytic domain"/>
    <property type="match status" value="1"/>
</dbReference>
<dbReference type="InterPro" id="IPR052733">
    <property type="entry name" value="Chloroplast_QOR"/>
</dbReference>
<dbReference type="SMART" id="SM00829">
    <property type="entry name" value="PKS_ER"/>
    <property type="match status" value="1"/>
</dbReference>
<dbReference type="PANTHER" id="PTHR44013">
    <property type="entry name" value="ZINC-TYPE ALCOHOL DEHYDROGENASE-LIKE PROTEIN C16A3.02C"/>
    <property type="match status" value="1"/>
</dbReference>
<dbReference type="InterPro" id="IPR020843">
    <property type="entry name" value="ER"/>
</dbReference>
<dbReference type="Proteomes" id="UP000198964">
    <property type="component" value="Unassembled WGS sequence"/>
</dbReference>
<evidence type="ECO:0000313" key="3">
    <source>
        <dbReference type="Proteomes" id="UP000198964"/>
    </source>
</evidence>
<feature type="domain" description="Enoyl reductase (ER)" evidence="1">
    <location>
        <begin position="10"/>
        <end position="309"/>
    </location>
</feature>
<dbReference type="GO" id="GO:0016491">
    <property type="term" value="F:oxidoreductase activity"/>
    <property type="evidence" value="ECO:0007669"/>
    <property type="project" value="InterPro"/>
</dbReference>
<name>A0A1I2J3V3_9BACT</name>
<dbReference type="EMBL" id="FONW01000007">
    <property type="protein sequence ID" value="SFF47927.1"/>
    <property type="molecule type" value="Genomic_DNA"/>
</dbReference>
<dbReference type="PROSITE" id="PS01162">
    <property type="entry name" value="QOR_ZETA_CRYSTAL"/>
    <property type="match status" value="1"/>
</dbReference>
<evidence type="ECO:0000313" key="2">
    <source>
        <dbReference type="EMBL" id="SFF47927.1"/>
    </source>
</evidence>
<reference evidence="2 3" key="1">
    <citation type="submission" date="2016-10" db="EMBL/GenBank/DDBJ databases">
        <authorList>
            <person name="de Groot N.N."/>
        </authorList>
    </citation>
    <scope>NUCLEOTIDE SEQUENCE [LARGE SCALE GENOMIC DNA]</scope>
    <source>
        <strain evidence="2 3">CGMCC 1.9156</strain>
    </source>
</reference>
<dbReference type="RefSeq" id="WP_093920439.1">
    <property type="nucleotide sequence ID" value="NZ_FONW01000007.1"/>
</dbReference>
<dbReference type="SUPFAM" id="SSF50129">
    <property type="entry name" value="GroES-like"/>
    <property type="match status" value="1"/>
</dbReference>
<dbReference type="GO" id="GO:0008270">
    <property type="term" value="F:zinc ion binding"/>
    <property type="evidence" value="ECO:0007669"/>
    <property type="project" value="InterPro"/>
</dbReference>
<evidence type="ECO:0000259" key="1">
    <source>
        <dbReference type="SMART" id="SM00829"/>
    </source>
</evidence>
<dbReference type="InterPro" id="IPR013154">
    <property type="entry name" value="ADH-like_N"/>
</dbReference>